<dbReference type="EMBL" id="JABAGI010000011">
    <property type="protein sequence ID" value="NME62548.1"/>
    <property type="molecule type" value="Genomic_DNA"/>
</dbReference>
<protein>
    <submittedName>
        <fullName evidence="4">Colicin transporter</fullName>
    </submittedName>
</protein>
<feature type="coiled-coil region" evidence="1">
    <location>
        <begin position="225"/>
        <end position="267"/>
    </location>
</feature>
<dbReference type="Proteomes" id="UP000588369">
    <property type="component" value="Unassembled WGS sequence"/>
</dbReference>
<keyword evidence="3" id="KW-0812">Transmembrane</keyword>
<feature type="compositionally biased region" description="Acidic residues" evidence="2">
    <location>
        <begin position="7"/>
        <end position="16"/>
    </location>
</feature>
<feature type="transmembrane region" description="Helical" evidence="3">
    <location>
        <begin position="29"/>
        <end position="51"/>
    </location>
</feature>
<accession>A0A7X9NRZ7</accession>
<sequence>MTKPSEEVETMDDATPEESKPKGIKPAKLTAIIIAVIVIVLAGIGGGYAYYTHQELTAYHAAVAQAEAADKALSKAVDEAMATEYKADQLKEPKLLDKLDGAVRKAKALKGIPEEQPGEWLVWQLASAKQANATDADEANAQARALDAALKAVKDSKLAKELDTAKAQLRQGIDSASRTLKDTEGKVADNATRDSLTKAINEANKTIGKKDVSDPKAYTDAKAKLDAAVKQVNDSKAAKEKADAEAAAKAQAEAEAQAQAAAQAQAQAAAAAAQSQRSYSKSSTRGYSSSKSYTAPKKSYNRGYSAPQRSYTAPKQSAPAPSNNGGGSSNGSSLADLIGAASSGNTNELSTGNYAPIVH</sequence>
<keyword evidence="1" id="KW-0175">Coiled coil</keyword>
<evidence type="ECO:0000313" key="5">
    <source>
        <dbReference type="Proteomes" id="UP000588369"/>
    </source>
</evidence>
<feature type="compositionally biased region" description="Polar residues" evidence="2">
    <location>
        <begin position="307"/>
        <end position="321"/>
    </location>
</feature>
<evidence type="ECO:0000256" key="1">
    <source>
        <dbReference type="SAM" id="Coils"/>
    </source>
</evidence>
<feature type="compositionally biased region" description="Polar residues" evidence="2">
    <location>
        <begin position="342"/>
        <end position="353"/>
    </location>
</feature>
<proteinExistence type="predicted"/>
<feature type="region of interest" description="Disordered" evidence="2">
    <location>
        <begin position="273"/>
        <end position="359"/>
    </location>
</feature>
<evidence type="ECO:0000313" key="4">
    <source>
        <dbReference type="EMBL" id="NME62548.1"/>
    </source>
</evidence>
<keyword evidence="3" id="KW-1133">Transmembrane helix</keyword>
<organism evidence="4 5">
    <name type="scientific">Bifidobacterium thermophilum</name>
    <dbReference type="NCBI Taxonomy" id="33905"/>
    <lineage>
        <taxon>Bacteria</taxon>
        <taxon>Bacillati</taxon>
        <taxon>Actinomycetota</taxon>
        <taxon>Actinomycetes</taxon>
        <taxon>Bifidobacteriales</taxon>
        <taxon>Bifidobacteriaceae</taxon>
        <taxon>Bifidobacterium</taxon>
    </lineage>
</organism>
<evidence type="ECO:0000256" key="2">
    <source>
        <dbReference type="SAM" id="MobiDB-lite"/>
    </source>
</evidence>
<gene>
    <name evidence="4" type="ORF">HF844_07035</name>
</gene>
<dbReference type="AlphaFoldDB" id="A0A7X9NRZ7"/>
<name>A0A7X9NRZ7_9BIFI</name>
<reference evidence="4 5" key="1">
    <citation type="submission" date="2020-04" db="EMBL/GenBank/DDBJ databases">
        <authorList>
            <person name="Hitch T.C.A."/>
            <person name="Wylensek D."/>
            <person name="Clavel T."/>
        </authorList>
    </citation>
    <scope>NUCLEOTIDE SEQUENCE [LARGE SCALE GENOMIC DNA]</scope>
    <source>
        <strain evidence="4 5">BSM-130-P53-3C</strain>
    </source>
</reference>
<feature type="region of interest" description="Disordered" evidence="2">
    <location>
        <begin position="1"/>
        <end position="22"/>
    </location>
</feature>
<feature type="compositionally biased region" description="Low complexity" evidence="2">
    <location>
        <begin position="273"/>
        <end position="294"/>
    </location>
</feature>
<evidence type="ECO:0000256" key="3">
    <source>
        <dbReference type="SAM" id="Phobius"/>
    </source>
</evidence>
<comment type="caution">
    <text evidence="4">The sequence shown here is derived from an EMBL/GenBank/DDBJ whole genome shotgun (WGS) entry which is preliminary data.</text>
</comment>
<dbReference type="RefSeq" id="WP_168984424.1">
    <property type="nucleotide sequence ID" value="NZ_JABAGI010000011.1"/>
</dbReference>
<keyword evidence="3" id="KW-0472">Membrane</keyword>